<reference evidence="2" key="1">
    <citation type="submission" date="2023-06" db="EMBL/GenBank/DDBJ databases">
        <authorList>
            <consortium name="Lawrence Berkeley National Laboratory"/>
            <person name="Ahrendt S."/>
            <person name="Sahu N."/>
            <person name="Indic B."/>
            <person name="Wong-Bajracharya J."/>
            <person name="Merenyi Z."/>
            <person name="Ke H.-M."/>
            <person name="Monk M."/>
            <person name="Kocsube S."/>
            <person name="Drula E."/>
            <person name="Lipzen A."/>
            <person name="Balint B."/>
            <person name="Henrissat B."/>
            <person name="Andreopoulos B."/>
            <person name="Martin F.M."/>
            <person name="Harder C.B."/>
            <person name="Rigling D."/>
            <person name="Ford K.L."/>
            <person name="Foster G.D."/>
            <person name="Pangilinan J."/>
            <person name="Papanicolaou A."/>
            <person name="Barry K."/>
            <person name="LaButti K."/>
            <person name="Viragh M."/>
            <person name="Koriabine M."/>
            <person name="Yan M."/>
            <person name="Riley R."/>
            <person name="Champramary S."/>
            <person name="Plett K.L."/>
            <person name="Tsai I.J."/>
            <person name="Slot J."/>
            <person name="Sipos G."/>
            <person name="Plett J."/>
            <person name="Nagy L.G."/>
            <person name="Grigoriev I.V."/>
        </authorList>
    </citation>
    <scope>NUCLEOTIDE SEQUENCE</scope>
    <source>
        <strain evidence="2">CCBAS 213</strain>
    </source>
</reference>
<keyword evidence="3" id="KW-1185">Reference proteome</keyword>
<comment type="caution">
    <text evidence="2">The sequence shown here is derived from an EMBL/GenBank/DDBJ whole genome shotgun (WGS) entry which is preliminary data.</text>
</comment>
<protein>
    <recommendedName>
        <fullName evidence="4">NAD(P)-binding protein</fullName>
    </recommendedName>
</protein>
<dbReference type="InterPro" id="IPR002347">
    <property type="entry name" value="SDR_fam"/>
</dbReference>
<gene>
    <name evidence="2" type="ORF">EV420DRAFT_1279333</name>
</gene>
<name>A0AA39JCU2_ARMTA</name>
<dbReference type="PANTHER" id="PTHR42760:SF121">
    <property type="entry name" value="3-OXOACYL-(ACYL-CARRIER-PROTEIN) REDUCTASE"/>
    <property type="match status" value="1"/>
</dbReference>
<evidence type="ECO:0000256" key="1">
    <source>
        <dbReference type="ARBA" id="ARBA00006484"/>
    </source>
</evidence>
<dbReference type="AlphaFoldDB" id="A0AA39JCU2"/>
<dbReference type="PANTHER" id="PTHR42760">
    <property type="entry name" value="SHORT-CHAIN DEHYDROGENASES/REDUCTASES FAMILY MEMBER"/>
    <property type="match status" value="1"/>
</dbReference>
<dbReference type="Proteomes" id="UP001175211">
    <property type="component" value="Unassembled WGS sequence"/>
</dbReference>
<accession>A0AA39JCU2</accession>
<dbReference type="GeneID" id="85351685"/>
<evidence type="ECO:0008006" key="4">
    <source>
        <dbReference type="Google" id="ProtNLM"/>
    </source>
</evidence>
<dbReference type="GO" id="GO:0016616">
    <property type="term" value="F:oxidoreductase activity, acting on the CH-OH group of donors, NAD or NADP as acceptor"/>
    <property type="evidence" value="ECO:0007669"/>
    <property type="project" value="TreeGrafter"/>
</dbReference>
<dbReference type="InterPro" id="IPR036291">
    <property type="entry name" value="NAD(P)-bd_dom_sf"/>
</dbReference>
<dbReference type="Pfam" id="PF00106">
    <property type="entry name" value="adh_short"/>
    <property type="match status" value="1"/>
</dbReference>
<proteinExistence type="inferred from homology"/>
<dbReference type="GO" id="GO:0006633">
    <property type="term" value="P:fatty acid biosynthetic process"/>
    <property type="evidence" value="ECO:0007669"/>
    <property type="project" value="TreeGrafter"/>
</dbReference>
<comment type="similarity">
    <text evidence="1">Belongs to the short-chain dehydrogenases/reductases (SDR) family.</text>
</comment>
<evidence type="ECO:0000313" key="3">
    <source>
        <dbReference type="Proteomes" id="UP001175211"/>
    </source>
</evidence>
<sequence>MPCSPAMLASIEEWDKSFELNTRSVFLFYKYAAIQMIRQGHGGSIIGSSATSGLQAWVPNLTSFCANAFAIRGLTQSTALELGPHTITVNSFAPGRQAILLL</sequence>
<dbReference type="SUPFAM" id="SSF51735">
    <property type="entry name" value="NAD(P)-binding Rossmann-fold domains"/>
    <property type="match status" value="1"/>
</dbReference>
<dbReference type="EMBL" id="JAUEPS010000080">
    <property type="protein sequence ID" value="KAK0439979.1"/>
    <property type="molecule type" value="Genomic_DNA"/>
</dbReference>
<dbReference type="RefSeq" id="XP_060323428.1">
    <property type="nucleotide sequence ID" value="XM_060468137.1"/>
</dbReference>
<dbReference type="PRINTS" id="PR00081">
    <property type="entry name" value="GDHRDH"/>
</dbReference>
<dbReference type="Gene3D" id="3.40.50.720">
    <property type="entry name" value="NAD(P)-binding Rossmann-like Domain"/>
    <property type="match status" value="1"/>
</dbReference>
<organism evidence="2 3">
    <name type="scientific">Armillaria tabescens</name>
    <name type="common">Ringless honey mushroom</name>
    <name type="synonym">Agaricus tabescens</name>
    <dbReference type="NCBI Taxonomy" id="1929756"/>
    <lineage>
        <taxon>Eukaryota</taxon>
        <taxon>Fungi</taxon>
        <taxon>Dikarya</taxon>
        <taxon>Basidiomycota</taxon>
        <taxon>Agaricomycotina</taxon>
        <taxon>Agaricomycetes</taxon>
        <taxon>Agaricomycetidae</taxon>
        <taxon>Agaricales</taxon>
        <taxon>Marasmiineae</taxon>
        <taxon>Physalacriaceae</taxon>
        <taxon>Desarmillaria</taxon>
    </lineage>
</organism>
<dbReference type="GO" id="GO:0048038">
    <property type="term" value="F:quinone binding"/>
    <property type="evidence" value="ECO:0007669"/>
    <property type="project" value="TreeGrafter"/>
</dbReference>
<evidence type="ECO:0000313" key="2">
    <source>
        <dbReference type="EMBL" id="KAK0439979.1"/>
    </source>
</evidence>